<organism evidence="3 4">
    <name type="scientific">Sellimonas intestinalis</name>
    <dbReference type="NCBI Taxonomy" id="1653434"/>
    <lineage>
        <taxon>Bacteria</taxon>
        <taxon>Bacillati</taxon>
        <taxon>Bacillota</taxon>
        <taxon>Clostridia</taxon>
        <taxon>Lachnospirales</taxon>
        <taxon>Lachnospiraceae</taxon>
        <taxon>Sellimonas</taxon>
    </lineage>
</organism>
<proteinExistence type="predicted"/>
<sequence length="181" mass="20337">MRQKKGLIILVVILLALCGVYFGLKSYNKSQAKKEDQKEKEKTIQVLDIKNPVEITYSADDGSSMSFVKEDGTWYLKNDKETALVQDTIQDIADTVSDVKAEKQIKDPDPLESYGLNEASYTIIVTGENGDTGTLYIGDGADSDYYLTDKEKQNVYLVSSELPNVLDFDKDNLKQTEKEQE</sequence>
<evidence type="ECO:0000259" key="2">
    <source>
        <dbReference type="Pfam" id="PF14238"/>
    </source>
</evidence>
<dbReference type="RefSeq" id="WP_024733598.1">
    <property type="nucleotide sequence ID" value="NZ_CATZPC010000007.1"/>
</dbReference>
<dbReference type="OrthoDB" id="9768524at2"/>
<dbReference type="Pfam" id="PF14238">
    <property type="entry name" value="DUF4340"/>
    <property type="match status" value="1"/>
</dbReference>
<feature type="transmembrane region" description="Helical" evidence="1">
    <location>
        <begin position="6"/>
        <end position="24"/>
    </location>
</feature>
<dbReference type="AlphaFoldDB" id="A0A3E3K4G8"/>
<keyword evidence="4" id="KW-1185">Reference proteome</keyword>
<name>A0A3E3K4G8_9FIRM</name>
<dbReference type="EMBL" id="QVLX01000002">
    <property type="protein sequence ID" value="RGE88843.1"/>
    <property type="molecule type" value="Genomic_DNA"/>
</dbReference>
<feature type="domain" description="DUF4340" evidence="2">
    <location>
        <begin position="74"/>
        <end position="173"/>
    </location>
</feature>
<keyword evidence="1" id="KW-0472">Membrane</keyword>
<gene>
    <name evidence="3" type="ORF">DW016_04885</name>
</gene>
<evidence type="ECO:0000313" key="3">
    <source>
        <dbReference type="EMBL" id="RGE88843.1"/>
    </source>
</evidence>
<keyword evidence="1" id="KW-0812">Transmembrane</keyword>
<keyword evidence="1" id="KW-1133">Transmembrane helix</keyword>
<dbReference type="Proteomes" id="UP000261080">
    <property type="component" value="Unassembled WGS sequence"/>
</dbReference>
<dbReference type="InterPro" id="IPR025641">
    <property type="entry name" value="DUF4340"/>
</dbReference>
<reference evidence="3 4" key="1">
    <citation type="submission" date="2018-08" db="EMBL/GenBank/DDBJ databases">
        <title>A genome reference for cultivated species of the human gut microbiota.</title>
        <authorList>
            <person name="Zou Y."/>
            <person name="Xue W."/>
            <person name="Luo G."/>
        </authorList>
    </citation>
    <scope>NUCLEOTIDE SEQUENCE [LARGE SCALE GENOMIC DNA]</scope>
    <source>
        <strain evidence="3 4">AF37-2AT</strain>
    </source>
</reference>
<dbReference type="GeneID" id="97193856"/>
<accession>A0A3E3K4G8</accession>
<protein>
    <submittedName>
        <fullName evidence="3">DUF4340 domain-containing protein</fullName>
    </submittedName>
</protein>
<evidence type="ECO:0000313" key="4">
    <source>
        <dbReference type="Proteomes" id="UP000261080"/>
    </source>
</evidence>
<comment type="caution">
    <text evidence="3">The sequence shown here is derived from an EMBL/GenBank/DDBJ whole genome shotgun (WGS) entry which is preliminary data.</text>
</comment>
<evidence type="ECO:0000256" key="1">
    <source>
        <dbReference type="SAM" id="Phobius"/>
    </source>
</evidence>